<evidence type="ECO:0000259" key="2">
    <source>
        <dbReference type="Pfam" id="PF25536"/>
    </source>
</evidence>
<dbReference type="OrthoDB" id="430647at2759"/>
<comment type="caution">
    <text evidence="3">The sequence shown here is derived from an EMBL/GenBank/DDBJ whole genome shotgun (WGS) entry which is preliminary data.</text>
</comment>
<name>A0A210QGW4_MIZYE</name>
<feature type="compositionally biased region" description="Basic and acidic residues" evidence="1">
    <location>
        <begin position="487"/>
        <end position="505"/>
    </location>
</feature>
<dbReference type="PANTHER" id="PTHR38566:SF1">
    <property type="entry name" value="CHROMOSOME UNDETERMINED SCAFFOLD_18, WHOLE GENOME SHOTGUN SEQUENCE"/>
    <property type="match status" value="1"/>
</dbReference>
<keyword evidence="4" id="KW-1185">Reference proteome</keyword>
<evidence type="ECO:0000313" key="3">
    <source>
        <dbReference type="EMBL" id="OWF48013.1"/>
    </source>
</evidence>
<dbReference type="InterPro" id="IPR057680">
    <property type="entry name" value="DUF7920"/>
</dbReference>
<reference evidence="3 4" key="1">
    <citation type="journal article" date="2017" name="Nat. Ecol. Evol.">
        <title>Scallop genome provides insights into evolution of bilaterian karyotype and development.</title>
        <authorList>
            <person name="Wang S."/>
            <person name="Zhang J."/>
            <person name="Jiao W."/>
            <person name="Li J."/>
            <person name="Xun X."/>
            <person name="Sun Y."/>
            <person name="Guo X."/>
            <person name="Huan P."/>
            <person name="Dong B."/>
            <person name="Zhang L."/>
            <person name="Hu X."/>
            <person name="Sun X."/>
            <person name="Wang J."/>
            <person name="Zhao C."/>
            <person name="Wang Y."/>
            <person name="Wang D."/>
            <person name="Huang X."/>
            <person name="Wang R."/>
            <person name="Lv J."/>
            <person name="Li Y."/>
            <person name="Zhang Z."/>
            <person name="Liu B."/>
            <person name="Lu W."/>
            <person name="Hui Y."/>
            <person name="Liang J."/>
            <person name="Zhou Z."/>
            <person name="Hou R."/>
            <person name="Li X."/>
            <person name="Liu Y."/>
            <person name="Li H."/>
            <person name="Ning X."/>
            <person name="Lin Y."/>
            <person name="Zhao L."/>
            <person name="Xing Q."/>
            <person name="Dou J."/>
            <person name="Li Y."/>
            <person name="Mao J."/>
            <person name="Guo H."/>
            <person name="Dou H."/>
            <person name="Li T."/>
            <person name="Mu C."/>
            <person name="Jiang W."/>
            <person name="Fu Q."/>
            <person name="Fu X."/>
            <person name="Miao Y."/>
            <person name="Liu J."/>
            <person name="Yu Q."/>
            <person name="Li R."/>
            <person name="Liao H."/>
            <person name="Li X."/>
            <person name="Kong Y."/>
            <person name="Jiang Z."/>
            <person name="Chourrout D."/>
            <person name="Li R."/>
            <person name="Bao Z."/>
        </authorList>
    </citation>
    <scope>NUCLEOTIDE SEQUENCE [LARGE SCALE GENOMIC DNA]</scope>
    <source>
        <strain evidence="3 4">PY_sf001</strain>
    </source>
</reference>
<evidence type="ECO:0000313" key="4">
    <source>
        <dbReference type="Proteomes" id="UP000242188"/>
    </source>
</evidence>
<gene>
    <name evidence="3" type="ORF">KP79_PYT13925</name>
</gene>
<dbReference type="AlphaFoldDB" id="A0A210QGW4"/>
<evidence type="ECO:0000256" key="1">
    <source>
        <dbReference type="SAM" id="MobiDB-lite"/>
    </source>
</evidence>
<dbReference type="Pfam" id="PF25536">
    <property type="entry name" value="DUF7920"/>
    <property type="match status" value="1"/>
</dbReference>
<proteinExistence type="predicted"/>
<accession>A0A210QGW4</accession>
<dbReference type="Proteomes" id="UP000242188">
    <property type="component" value="Unassembled WGS sequence"/>
</dbReference>
<feature type="compositionally biased region" description="Polar residues" evidence="1">
    <location>
        <begin position="523"/>
        <end position="545"/>
    </location>
</feature>
<dbReference type="STRING" id="6573.A0A210QGW4"/>
<dbReference type="PANTHER" id="PTHR38566">
    <property type="entry name" value="RNA_LIG_T4_1 DOMAIN-CONTAINING PROTEIN"/>
    <property type="match status" value="1"/>
</dbReference>
<sequence>MAVAVPGMGDHDHLQQYFLGKLEGNPCYKETDAFLKLLFERSTLKQKKREHEQAEKWLFWARHESKLRCVRASVPVGVLPEGFEGELVDIKVFSRGPDDVVYDNNDLIRRKVARGNCFLNLTSGEETGVSCVLQAMKKFTGGLGDDDDRESGDTFVWQKYFTKSLDDASVVIATRKANGEAAHLSCRLIGGEYVLCGGSKNVHMLFRRKEDITKYVEPRFRIAREVCATIMDSIDKMKSEEKERLLKFLVISQYTGVFEILAPDHQHVEDLSHLPGPELHFITWTRCDLDPSGEDVAAVPPHISIEIARALGLKTVKYDRVAIPNLDKRMKEIRGGYQFEGEVLYFLDSQGVVMGLLKKKTVWYIMCRAIREKLRAACISLTKYREQFTINRVLKKTEGRINEIQKWLALDDDTVNFWKCLGKKFLRWTLNQYEEGSIKMDEIADKFPVLWTSFLQSTHECDDYSAVKKKEIAGGVGDNSTNSGSDNTEHHETNGNLKRDTHSDENSSEGGAAIITGPESNDPELTQMCSNLNDDNSDGTSQTRNRFSLLQDETQSDITDQMAATQLNKCDDTPH</sequence>
<feature type="region of interest" description="Disordered" evidence="1">
    <location>
        <begin position="474"/>
        <end position="545"/>
    </location>
</feature>
<organism evidence="3 4">
    <name type="scientific">Mizuhopecten yessoensis</name>
    <name type="common">Japanese scallop</name>
    <name type="synonym">Patinopecten yessoensis</name>
    <dbReference type="NCBI Taxonomy" id="6573"/>
    <lineage>
        <taxon>Eukaryota</taxon>
        <taxon>Metazoa</taxon>
        <taxon>Spiralia</taxon>
        <taxon>Lophotrochozoa</taxon>
        <taxon>Mollusca</taxon>
        <taxon>Bivalvia</taxon>
        <taxon>Autobranchia</taxon>
        <taxon>Pteriomorphia</taxon>
        <taxon>Pectinida</taxon>
        <taxon>Pectinoidea</taxon>
        <taxon>Pectinidae</taxon>
        <taxon>Mizuhopecten</taxon>
    </lineage>
</organism>
<feature type="domain" description="DUF7920" evidence="2">
    <location>
        <begin position="95"/>
        <end position="370"/>
    </location>
</feature>
<dbReference type="EMBL" id="NEDP02003738">
    <property type="protein sequence ID" value="OWF48013.1"/>
    <property type="molecule type" value="Genomic_DNA"/>
</dbReference>
<protein>
    <recommendedName>
        <fullName evidence="2">DUF7920 domain-containing protein</fullName>
    </recommendedName>
</protein>